<reference evidence="3" key="1">
    <citation type="submission" date="2023-08" db="EMBL/GenBank/DDBJ databases">
        <authorList>
            <person name="Chen Y."/>
            <person name="Shah S."/>
            <person name="Dougan E. K."/>
            <person name="Thang M."/>
            <person name="Chan C."/>
        </authorList>
    </citation>
    <scope>NUCLEOTIDE SEQUENCE</scope>
</reference>
<evidence type="ECO:0000256" key="1">
    <source>
        <dbReference type="SAM" id="MobiDB-lite"/>
    </source>
</evidence>
<dbReference type="EMBL" id="CAUJNA010001391">
    <property type="protein sequence ID" value="CAJ1386626.1"/>
    <property type="molecule type" value="Genomic_DNA"/>
</dbReference>
<dbReference type="SUPFAM" id="SSF54236">
    <property type="entry name" value="Ubiquitin-like"/>
    <property type="match status" value="1"/>
</dbReference>
<comment type="caution">
    <text evidence="3">The sequence shown here is derived from an EMBL/GenBank/DDBJ whole genome shotgun (WGS) entry which is preliminary data.</text>
</comment>
<evidence type="ECO:0000259" key="2">
    <source>
        <dbReference type="PROSITE" id="PS50053"/>
    </source>
</evidence>
<feature type="region of interest" description="Disordered" evidence="1">
    <location>
        <begin position="97"/>
        <end position="122"/>
    </location>
</feature>
<dbReference type="PROSITE" id="PS50053">
    <property type="entry name" value="UBIQUITIN_2"/>
    <property type="match status" value="1"/>
</dbReference>
<feature type="domain" description="Ubiquitin-like" evidence="2">
    <location>
        <begin position="7"/>
        <end position="80"/>
    </location>
</feature>
<gene>
    <name evidence="3" type="ORF">EVOR1521_LOCUS12873</name>
</gene>
<organism evidence="3 4">
    <name type="scientific">Effrenium voratum</name>
    <dbReference type="NCBI Taxonomy" id="2562239"/>
    <lineage>
        <taxon>Eukaryota</taxon>
        <taxon>Sar</taxon>
        <taxon>Alveolata</taxon>
        <taxon>Dinophyceae</taxon>
        <taxon>Suessiales</taxon>
        <taxon>Symbiodiniaceae</taxon>
        <taxon>Effrenium</taxon>
    </lineage>
</organism>
<name>A0AA36N0U9_9DINO</name>
<evidence type="ECO:0000313" key="3">
    <source>
        <dbReference type="EMBL" id="CAJ1386626.1"/>
    </source>
</evidence>
<sequence>MAVFANTSITIKVLEPRKGEKSEGSGDYYWGMVDQAAPKDLFSIKASGAMKVKDLKAAISKEKGYAVESQRLMYFGGELEAQRLTRGSLAEAAGFRRRNRGSLKGAPDTRTLESAGMCNTAA</sequence>
<dbReference type="AlphaFoldDB" id="A0AA36N0U9"/>
<dbReference type="Proteomes" id="UP001178507">
    <property type="component" value="Unassembled WGS sequence"/>
</dbReference>
<dbReference type="CDD" id="cd17039">
    <property type="entry name" value="Ubl_ubiquitin_like"/>
    <property type="match status" value="1"/>
</dbReference>
<evidence type="ECO:0000313" key="4">
    <source>
        <dbReference type="Proteomes" id="UP001178507"/>
    </source>
</evidence>
<accession>A0AA36N0U9</accession>
<proteinExistence type="predicted"/>
<dbReference type="Pfam" id="PF00240">
    <property type="entry name" value="ubiquitin"/>
    <property type="match status" value="1"/>
</dbReference>
<keyword evidence="4" id="KW-1185">Reference proteome</keyword>
<dbReference type="Gene3D" id="3.10.20.90">
    <property type="entry name" value="Phosphatidylinositol 3-kinase Catalytic Subunit, Chain A, domain 1"/>
    <property type="match status" value="1"/>
</dbReference>
<dbReference type="InterPro" id="IPR000626">
    <property type="entry name" value="Ubiquitin-like_dom"/>
</dbReference>
<dbReference type="InterPro" id="IPR029071">
    <property type="entry name" value="Ubiquitin-like_domsf"/>
</dbReference>
<protein>
    <recommendedName>
        <fullName evidence="2">Ubiquitin-like domain-containing protein</fullName>
    </recommendedName>
</protein>